<gene>
    <name evidence="1" type="ORF">NPIL_500301</name>
</gene>
<keyword evidence="2" id="KW-1185">Reference proteome</keyword>
<protein>
    <submittedName>
        <fullName evidence="1">Uncharacterized protein</fullName>
    </submittedName>
</protein>
<dbReference type="Proteomes" id="UP000887013">
    <property type="component" value="Unassembled WGS sequence"/>
</dbReference>
<evidence type="ECO:0000313" key="2">
    <source>
        <dbReference type="Proteomes" id="UP000887013"/>
    </source>
</evidence>
<proteinExistence type="predicted"/>
<reference evidence="1" key="1">
    <citation type="submission" date="2020-08" db="EMBL/GenBank/DDBJ databases">
        <title>Multicomponent nature underlies the extraordinary mechanical properties of spider dragline silk.</title>
        <authorList>
            <person name="Kono N."/>
            <person name="Nakamura H."/>
            <person name="Mori M."/>
            <person name="Yoshida Y."/>
            <person name="Ohtoshi R."/>
            <person name="Malay A.D."/>
            <person name="Moran D.A.P."/>
            <person name="Tomita M."/>
            <person name="Numata K."/>
            <person name="Arakawa K."/>
        </authorList>
    </citation>
    <scope>NUCLEOTIDE SEQUENCE</scope>
</reference>
<accession>A0A8X6PKI4</accession>
<comment type="caution">
    <text evidence="1">The sequence shown here is derived from an EMBL/GenBank/DDBJ whole genome shotgun (WGS) entry which is preliminary data.</text>
</comment>
<organism evidence="1 2">
    <name type="scientific">Nephila pilipes</name>
    <name type="common">Giant wood spider</name>
    <name type="synonym">Nephila maculata</name>
    <dbReference type="NCBI Taxonomy" id="299642"/>
    <lineage>
        <taxon>Eukaryota</taxon>
        <taxon>Metazoa</taxon>
        <taxon>Ecdysozoa</taxon>
        <taxon>Arthropoda</taxon>
        <taxon>Chelicerata</taxon>
        <taxon>Arachnida</taxon>
        <taxon>Araneae</taxon>
        <taxon>Araneomorphae</taxon>
        <taxon>Entelegynae</taxon>
        <taxon>Araneoidea</taxon>
        <taxon>Nephilidae</taxon>
        <taxon>Nephila</taxon>
    </lineage>
</organism>
<evidence type="ECO:0000313" key="1">
    <source>
        <dbReference type="EMBL" id="GFT69521.1"/>
    </source>
</evidence>
<dbReference type="AlphaFoldDB" id="A0A8X6PKI4"/>
<name>A0A8X6PKI4_NEPPI</name>
<sequence>MYMNCGMLQADILKGLLQSQTKNQSQMTSPSPFGMAMDKLPWRSILSAADVKDFDFVPYREKKMNITAKSSHAGTNYKS</sequence>
<dbReference type="EMBL" id="BMAW01020712">
    <property type="protein sequence ID" value="GFT69521.1"/>
    <property type="molecule type" value="Genomic_DNA"/>
</dbReference>